<feature type="domain" description="Wadjet protein JetD C-terminal" evidence="1">
    <location>
        <begin position="197"/>
        <end position="365"/>
    </location>
</feature>
<dbReference type="EMBL" id="CP025198">
    <property type="protein sequence ID" value="AXE37735.1"/>
    <property type="molecule type" value="Genomic_DNA"/>
</dbReference>
<reference evidence="3 4" key="1">
    <citation type="submission" date="2017-12" db="EMBL/GenBank/DDBJ databases">
        <title>The whole genome sequence of the Acidipropionibacterium virtanenii sp. nov. type strain JS278.</title>
        <authorList>
            <person name="Laine P."/>
            <person name="Deptula P."/>
            <person name="Varmanen P."/>
            <person name="Auvinen P."/>
        </authorList>
    </citation>
    <scope>NUCLEOTIDE SEQUENCE [LARGE SCALE GENOMIC DNA]</scope>
    <source>
        <strain evidence="3 4">JS278</strain>
    </source>
</reference>
<name>A0A344UR37_9ACTN</name>
<dbReference type="InterPro" id="IPR024537">
    <property type="entry name" value="DUF3322"/>
</dbReference>
<dbReference type="RefSeq" id="WP_114043861.1">
    <property type="nucleotide sequence ID" value="NZ_CP025198.1"/>
</dbReference>
<evidence type="ECO:0000313" key="3">
    <source>
        <dbReference type="EMBL" id="AXE37735.1"/>
    </source>
</evidence>
<sequence>MKNQAELRRWAVTKYRRNHRAWITEPRLDVTFSLGIPTETQALADPDAFAGWATSWRRWRGPDGAELEWATRNWPSWGRQKLPARVRVTSAEALAELAGQAAGWRRCRQTAGAIRSRWPESSYLADGLPGLIDDAAALDHTDLQRLLAMTAWLTDHPDSGLMPRMVAVPGVDTKWLERHRGLVERLLTAVTGQVGTGLAEEPQRFRIRILDDALEGSRLHDLTTGVAELDRLALAPAAVLIVENLTTLAGLPPLPGVVAVHGRGHAVVQLDQVGWIADSPVLYWGDLDTHGFNILSRARGRLPGARSVLMDAETLHRFRSLAVPEPTQAHGVAGLTETEEATYRELESGHLRLEQERIPMGHAVGRLQSALAGIFTLPNPRSGTGSV</sequence>
<feature type="domain" description="DUF3322" evidence="2">
    <location>
        <begin position="6"/>
        <end position="187"/>
    </location>
</feature>
<dbReference type="OrthoDB" id="322908at2"/>
<gene>
    <name evidence="3" type="ORF">JS278_00542</name>
</gene>
<dbReference type="Proteomes" id="UP000251995">
    <property type="component" value="Chromosome"/>
</dbReference>
<evidence type="ECO:0000259" key="1">
    <source>
        <dbReference type="Pfam" id="PF09983"/>
    </source>
</evidence>
<evidence type="ECO:0008006" key="5">
    <source>
        <dbReference type="Google" id="ProtNLM"/>
    </source>
</evidence>
<protein>
    <recommendedName>
        <fullName evidence="5">Wadjet protein JetD C-terminal domain-containing protein</fullName>
    </recommendedName>
</protein>
<dbReference type="InterPro" id="IPR024534">
    <property type="entry name" value="JetD_C"/>
</dbReference>
<dbReference type="Pfam" id="PF11795">
    <property type="entry name" value="DUF3322"/>
    <property type="match status" value="1"/>
</dbReference>
<dbReference type="InterPro" id="IPR014544">
    <property type="entry name" value="UCP028408"/>
</dbReference>
<accession>A0A344UR37</accession>
<evidence type="ECO:0000313" key="4">
    <source>
        <dbReference type="Proteomes" id="UP000251995"/>
    </source>
</evidence>
<organism evidence="3 4">
    <name type="scientific">Acidipropionibacterium virtanenii</name>
    <dbReference type="NCBI Taxonomy" id="2057246"/>
    <lineage>
        <taxon>Bacteria</taxon>
        <taxon>Bacillati</taxon>
        <taxon>Actinomycetota</taxon>
        <taxon>Actinomycetes</taxon>
        <taxon>Propionibacteriales</taxon>
        <taxon>Propionibacteriaceae</taxon>
        <taxon>Acidipropionibacterium</taxon>
    </lineage>
</organism>
<proteinExistence type="predicted"/>
<dbReference type="AlphaFoldDB" id="A0A344UR37"/>
<evidence type="ECO:0000259" key="2">
    <source>
        <dbReference type="Pfam" id="PF11795"/>
    </source>
</evidence>
<dbReference type="Pfam" id="PF09983">
    <property type="entry name" value="JetD_C"/>
    <property type="match status" value="1"/>
</dbReference>
<dbReference type="PIRSF" id="PIRSF028408">
    <property type="entry name" value="UCP028408"/>
    <property type="match status" value="1"/>
</dbReference>
<keyword evidence="4" id="KW-1185">Reference proteome</keyword>
<dbReference type="KEGG" id="acij:JS278_00542"/>